<dbReference type="Gene3D" id="1.10.3720.10">
    <property type="entry name" value="MetI-like"/>
    <property type="match status" value="1"/>
</dbReference>
<evidence type="ECO:0000256" key="8">
    <source>
        <dbReference type="ARBA" id="ARBA00022989"/>
    </source>
</evidence>
<name>A0ABQ4R228_9HYPH</name>
<evidence type="ECO:0000256" key="7">
    <source>
        <dbReference type="ARBA" id="ARBA00022692"/>
    </source>
</evidence>
<dbReference type="RefSeq" id="WP_128563443.1">
    <property type="nucleotide sequence ID" value="NZ_BPQH01000013.1"/>
</dbReference>
<evidence type="ECO:0000313" key="13">
    <source>
        <dbReference type="EMBL" id="GJD51341.1"/>
    </source>
</evidence>
<comment type="caution">
    <text evidence="13">The sequence shown here is derived from an EMBL/GenBank/DDBJ whole genome shotgun (WGS) entry which is preliminary data.</text>
</comment>
<dbReference type="PANTHER" id="PTHR42922">
    <property type="entry name" value="PHOSPHATE TRANSPORT SYSTEM PERMEASE PROTEIN PSTA"/>
    <property type="match status" value="1"/>
</dbReference>
<evidence type="ECO:0000256" key="10">
    <source>
        <dbReference type="RuleBase" id="RU363043"/>
    </source>
</evidence>
<feature type="transmembrane region" description="Helical" evidence="10">
    <location>
        <begin position="272"/>
        <end position="291"/>
    </location>
</feature>
<keyword evidence="6" id="KW-0592">Phosphate transport</keyword>
<organism evidence="13 14">
    <name type="scientific">Methylobacterium crusticola</name>
    <dbReference type="NCBI Taxonomy" id="1697972"/>
    <lineage>
        <taxon>Bacteria</taxon>
        <taxon>Pseudomonadati</taxon>
        <taxon>Pseudomonadota</taxon>
        <taxon>Alphaproteobacteria</taxon>
        <taxon>Hyphomicrobiales</taxon>
        <taxon>Methylobacteriaceae</taxon>
        <taxon>Methylobacterium</taxon>
    </lineage>
</organism>
<keyword evidence="9 10" id="KW-0472">Membrane</keyword>
<evidence type="ECO:0000256" key="3">
    <source>
        <dbReference type="ARBA" id="ARBA00016864"/>
    </source>
</evidence>
<dbReference type="Proteomes" id="UP001055167">
    <property type="component" value="Unassembled WGS sequence"/>
</dbReference>
<gene>
    <name evidence="13" type="primary">pstA</name>
    <name evidence="13" type="ORF">OPKNFCMD_4095</name>
</gene>
<dbReference type="EMBL" id="BPQH01000013">
    <property type="protein sequence ID" value="GJD51341.1"/>
    <property type="molecule type" value="Genomic_DNA"/>
</dbReference>
<comment type="subcellular location">
    <subcellularLocation>
        <location evidence="10">Cell inner membrane</location>
        <topology evidence="10">Multi-pass membrane protein</topology>
    </subcellularLocation>
    <subcellularLocation>
        <location evidence="1">Cell membrane</location>
        <topology evidence="1">Multi-pass membrane protein</topology>
    </subcellularLocation>
</comment>
<evidence type="ECO:0000256" key="6">
    <source>
        <dbReference type="ARBA" id="ARBA00022592"/>
    </source>
</evidence>
<dbReference type="InterPro" id="IPR000515">
    <property type="entry name" value="MetI-like"/>
</dbReference>
<dbReference type="InterPro" id="IPR051408">
    <property type="entry name" value="Phosphate_transprt_permease"/>
</dbReference>
<reference evidence="13" key="2">
    <citation type="submission" date="2021-08" db="EMBL/GenBank/DDBJ databases">
        <authorList>
            <person name="Tani A."/>
            <person name="Ola A."/>
            <person name="Ogura Y."/>
            <person name="Katsura K."/>
            <person name="Hayashi T."/>
        </authorList>
    </citation>
    <scope>NUCLEOTIDE SEQUENCE</scope>
    <source>
        <strain evidence="13">KCTC 52305</strain>
    </source>
</reference>
<comment type="similarity">
    <text evidence="2 10">Belongs to the binding-protein-dependent transport system permease family. CysTW subfamily.</text>
</comment>
<protein>
    <recommendedName>
        <fullName evidence="3 10">Phosphate transport system permease protein PstA</fullName>
    </recommendedName>
</protein>
<dbReference type="PROSITE" id="PS50928">
    <property type="entry name" value="ABC_TM1"/>
    <property type="match status" value="1"/>
</dbReference>
<evidence type="ECO:0000256" key="5">
    <source>
        <dbReference type="ARBA" id="ARBA00022475"/>
    </source>
</evidence>
<evidence type="ECO:0000313" key="14">
    <source>
        <dbReference type="Proteomes" id="UP001055167"/>
    </source>
</evidence>
<evidence type="ECO:0000256" key="9">
    <source>
        <dbReference type="ARBA" id="ARBA00023136"/>
    </source>
</evidence>
<dbReference type="Pfam" id="PF00528">
    <property type="entry name" value="BPD_transp_1"/>
    <property type="match status" value="1"/>
</dbReference>
<keyword evidence="7 10" id="KW-0812">Transmembrane</keyword>
<feature type="transmembrane region" description="Helical" evidence="10">
    <location>
        <begin position="149"/>
        <end position="174"/>
    </location>
</feature>
<feature type="transmembrane region" description="Helical" evidence="10">
    <location>
        <begin position="111"/>
        <end position="137"/>
    </location>
</feature>
<evidence type="ECO:0000256" key="1">
    <source>
        <dbReference type="ARBA" id="ARBA00004651"/>
    </source>
</evidence>
<dbReference type="InterPro" id="IPR005672">
    <property type="entry name" value="Phosphate_PstA"/>
</dbReference>
<dbReference type="NCBIfam" id="TIGR00974">
    <property type="entry name" value="3a0107s02c"/>
    <property type="match status" value="1"/>
</dbReference>
<dbReference type="InterPro" id="IPR035906">
    <property type="entry name" value="MetI-like_sf"/>
</dbReference>
<feature type="region of interest" description="Disordered" evidence="11">
    <location>
        <begin position="1"/>
        <end position="22"/>
    </location>
</feature>
<keyword evidence="14" id="KW-1185">Reference proteome</keyword>
<keyword evidence="5 10" id="KW-1003">Cell membrane</keyword>
<feature type="transmembrane region" description="Helical" evidence="10">
    <location>
        <begin position="180"/>
        <end position="198"/>
    </location>
</feature>
<dbReference type="CDD" id="cd06261">
    <property type="entry name" value="TM_PBP2"/>
    <property type="match status" value="1"/>
</dbReference>
<feature type="transmembrane region" description="Helical" evidence="10">
    <location>
        <begin position="58"/>
        <end position="83"/>
    </location>
</feature>
<dbReference type="SUPFAM" id="SSF161098">
    <property type="entry name" value="MetI-like"/>
    <property type="match status" value="1"/>
</dbReference>
<proteinExistence type="inferred from homology"/>
<keyword evidence="4" id="KW-0813">Transport</keyword>
<evidence type="ECO:0000256" key="11">
    <source>
        <dbReference type="SAM" id="MobiDB-lite"/>
    </source>
</evidence>
<accession>A0ABQ4R228</accession>
<dbReference type="PANTHER" id="PTHR42922:SF1">
    <property type="entry name" value="PHOSPHATE TRANSPORT SYSTEM PERMEASE PROTEIN PSTA"/>
    <property type="match status" value="1"/>
</dbReference>
<evidence type="ECO:0000259" key="12">
    <source>
        <dbReference type="PROSITE" id="PS50928"/>
    </source>
</evidence>
<reference evidence="13" key="1">
    <citation type="journal article" date="2021" name="Front. Microbiol.">
        <title>Comprehensive Comparative Genomics and Phenotyping of Methylobacterium Species.</title>
        <authorList>
            <person name="Alessa O."/>
            <person name="Ogura Y."/>
            <person name="Fujitani Y."/>
            <person name="Takami H."/>
            <person name="Hayashi T."/>
            <person name="Sahin N."/>
            <person name="Tani A."/>
        </authorList>
    </citation>
    <scope>NUCLEOTIDE SEQUENCE</scope>
    <source>
        <strain evidence="13">KCTC 52305</strain>
    </source>
</reference>
<evidence type="ECO:0000256" key="2">
    <source>
        <dbReference type="ARBA" id="ARBA00007069"/>
    </source>
</evidence>
<feature type="domain" description="ABC transmembrane type-1" evidence="12">
    <location>
        <begin position="112"/>
        <end position="316"/>
    </location>
</feature>
<evidence type="ECO:0000256" key="4">
    <source>
        <dbReference type="ARBA" id="ARBA00022448"/>
    </source>
</evidence>
<feature type="transmembrane region" description="Helical" evidence="10">
    <location>
        <begin position="297"/>
        <end position="320"/>
    </location>
</feature>
<sequence>MDAPTPSAPAPQAAVPAVPASPAPQAYPAQQALPAQQVLPAQQAWGRVRAGRRTADRLLILLCTAATFLGALVLGSILLMLIIEGLRGLSPALFTEVTPGPGSEGGGIANAILGSLVMTLIGIVVATPVGVLAGTYLAEYGRTSGLANLIRFLNDILLSAPSILIGLFVYTLMVRPMGGYSGWAGGVALAIIATPVIVRTTEDMLRLVPGALREAGAALGAPASIVIRQVTWRAAQSGIVTGILLALARIAGETAPLLFTALNNNSWFSPNLMGGVANLPVMIYQFALSPYENWRQLAWAGALLITATILGLSITARFFLRGVKAR</sequence>
<keyword evidence="8 10" id="KW-1133">Transmembrane helix</keyword>